<dbReference type="Gene3D" id="3.40.190.150">
    <property type="entry name" value="Bordetella uptake gene, domain 1"/>
    <property type="match status" value="1"/>
</dbReference>
<organism evidence="3 4">
    <name type="scientific">Jiella mangrovi</name>
    <dbReference type="NCBI Taxonomy" id="2821407"/>
    <lineage>
        <taxon>Bacteria</taxon>
        <taxon>Pseudomonadati</taxon>
        <taxon>Pseudomonadota</taxon>
        <taxon>Alphaproteobacteria</taxon>
        <taxon>Hyphomicrobiales</taxon>
        <taxon>Aurantimonadaceae</taxon>
        <taxon>Jiella</taxon>
    </lineage>
</organism>
<dbReference type="PIRSF" id="PIRSF017082">
    <property type="entry name" value="YflP"/>
    <property type="match status" value="1"/>
</dbReference>
<name>A0ABS4BMT1_9HYPH</name>
<feature type="chain" id="PRO_5046307095" evidence="2">
    <location>
        <begin position="22"/>
        <end position="306"/>
    </location>
</feature>
<dbReference type="CDD" id="cd07012">
    <property type="entry name" value="PBP2_Bug_TTT"/>
    <property type="match status" value="1"/>
</dbReference>
<dbReference type="InterPro" id="IPR005064">
    <property type="entry name" value="BUG"/>
</dbReference>
<dbReference type="SUPFAM" id="SSF53850">
    <property type="entry name" value="Periplasmic binding protein-like II"/>
    <property type="match status" value="1"/>
</dbReference>
<evidence type="ECO:0000256" key="2">
    <source>
        <dbReference type="SAM" id="SignalP"/>
    </source>
</evidence>
<dbReference type="PANTHER" id="PTHR42928">
    <property type="entry name" value="TRICARBOXYLATE-BINDING PROTEIN"/>
    <property type="match status" value="1"/>
</dbReference>
<reference evidence="3 4" key="1">
    <citation type="submission" date="2021-04" db="EMBL/GenBank/DDBJ databases">
        <title>Whole genome sequence of Jiella sp. KSK16Y-1.</title>
        <authorList>
            <person name="Tuo L."/>
        </authorList>
    </citation>
    <scope>NUCLEOTIDE SEQUENCE [LARGE SCALE GENOMIC DNA]</scope>
    <source>
        <strain evidence="3 4">KSK16Y-1</strain>
    </source>
</reference>
<sequence>MKITTVVTAFGLSVTCGAASAQTIEMIVPFSAGGGTDTVARVFEPGFSEALGKTVVIRNVDGASGTIGAAATADASGDGSTVGYIPIGPLAIQPSLRQTSYSADDFDYICQTTSTPVFLLEKKDSDMDSVEDWIAKGKDGRIVYGSSGPGTIPHIAMAAFASEAGLNAVHLPFKGTGPAMNAMAGGEIDLFVDTATVLENNDVKALAVFAPERLEAYPDIPTMKELGHDLEFSVWQGLVAPKGIPEEALAAYSEACRKAIDTDRFKELAKSTNTGIAYRGPEEFAAFVKKDAERNREILKQAGLVK</sequence>
<keyword evidence="4" id="KW-1185">Reference proteome</keyword>
<dbReference type="EMBL" id="JAGJCF010000023">
    <property type="protein sequence ID" value="MBP0618028.1"/>
    <property type="molecule type" value="Genomic_DNA"/>
</dbReference>
<protein>
    <submittedName>
        <fullName evidence="3">Tripartite tricarboxylate transporter substrate binding protein</fullName>
    </submittedName>
</protein>
<evidence type="ECO:0000256" key="1">
    <source>
        <dbReference type="ARBA" id="ARBA00006987"/>
    </source>
</evidence>
<dbReference type="Pfam" id="PF03401">
    <property type="entry name" value="TctC"/>
    <property type="match status" value="1"/>
</dbReference>
<comment type="similarity">
    <text evidence="1">Belongs to the UPF0065 (bug) family.</text>
</comment>
<evidence type="ECO:0000313" key="3">
    <source>
        <dbReference type="EMBL" id="MBP0618028.1"/>
    </source>
</evidence>
<dbReference type="InterPro" id="IPR042100">
    <property type="entry name" value="Bug_dom1"/>
</dbReference>
<comment type="caution">
    <text evidence="3">The sequence shown here is derived from an EMBL/GenBank/DDBJ whole genome shotgun (WGS) entry which is preliminary data.</text>
</comment>
<keyword evidence="2" id="KW-0732">Signal</keyword>
<evidence type="ECO:0000313" key="4">
    <source>
        <dbReference type="Proteomes" id="UP000678276"/>
    </source>
</evidence>
<dbReference type="RefSeq" id="WP_209597369.1">
    <property type="nucleotide sequence ID" value="NZ_JAGJCF010000023.1"/>
</dbReference>
<dbReference type="PANTHER" id="PTHR42928:SF5">
    <property type="entry name" value="BLR1237 PROTEIN"/>
    <property type="match status" value="1"/>
</dbReference>
<proteinExistence type="inferred from homology"/>
<accession>A0ABS4BMT1</accession>
<dbReference type="Gene3D" id="3.40.190.10">
    <property type="entry name" value="Periplasmic binding protein-like II"/>
    <property type="match status" value="1"/>
</dbReference>
<feature type="signal peptide" evidence="2">
    <location>
        <begin position="1"/>
        <end position="21"/>
    </location>
</feature>
<dbReference type="Proteomes" id="UP000678276">
    <property type="component" value="Unassembled WGS sequence"/>
</dbReference>
<gene>
    <name evidence="3" type="ORF">J6595_20805</name>
</gene>